<dbReference type="InterPro" id="IPR008988">
    <property type="entry name" value="Transcriptional_repressor_C"/>
</dbReference>
<dbReference type="PANTHER" id="PTHR42954">
    <property type="entry name" value="FE(2+) TRANSPORT PROTEIN A"/>
    <property type="match status" value="1"/>
</dbReference>
<evidence type="ECO:0000256" key="1">
    <source>
        <dbReference type="ARBA" id="ARBA00023004"/>
    </source>
</evidence>
<name>A0A6S6TDG1_9BACT</name>
<accession>A0A6S6TDG1</accession>
<sequence length="82" mass="9074">MKLSELKKGEQAIIQKISNDEELKSRLYSLGVAKGSEVYLEACSIGKYNFAIVVDDTVIGLRASEAEQISIEKVYSVTFIQS</sequence>
<dbReference type="SUPFAM" id="SSF50037">
    <property type="entry name" value="C-terminal domain of transcriptional repressors"/>
    <property type="match status" value="1"/>
</dbReference>
<dbReference type="Pfam" id="PF04023">
    <property type="entry name" value="FeoA"/>
    <property type="match status" value="1"/>
</dbReference>
<dbReference type="GO" id="GO:0046914">
    <property type="term" value="F:transition metal ion binding"/>
    <property type="evidence" value="ECO:0007669"/>
    <property type="project" value="InterPro"/>
</dbReference>
<evidence type="ECO:0000259" key="2">
    <source>
        <dbReference type="SMART" id="SM00899"/>
    </source>
</evidence>
<dbReference type="InterPro" id="IPR038157">
    <property type="entry name" value="FeoA_core_dom"/>
</dbReference>
<dbReference type="SMART" id="SM00899">
    <property type="entry name" value="FeoA"/>
    <property type="match status" value="1"/>
</dbReference>
<organism evidence="3">
    <name type="scientific">uncultured Sulfurovum sp</name>
    <dbReference type="NCBI Taxonomy" id="269237"/>
    <lineage>
        <taxon>Bacteria</taxon>
        <taxon>Pseudomonadati</taxon>
        <taxon>Campylobacterota</taxon>
        <taxon>Epsilonproteobacteria</taxon>
        <taxon>Campylobacterales</taxon>
        <taxon>Sulfurovaceae</taxon>
        <taxon>Sulfurovum</taxon>
        <taxon>environmental samples</taxon>
    </lineage>
</organism>
<dbReference type="EMBL" id="CACVAZ010000092">
    <property type="protein sequence ID" value="CAA6814467.1"/>
    <property type="molecule type" value="Genomic_DNA"/>
</dbReference>
<evidence type="ECO:0000313" key="3">
    <source>
        <dbReference type="EMBL" id="CAA6814467.1"/>
    </source>
</evidence>
<gene>
    <name evidence="3" type="ORF">HELGO_WM16821</name>
</gene>
<dbReference type="InterPro" id="IPR007167">
    <property type="entry name" value="Fe-transptr_FeoA-like"/>
</dbReference>
<dbReference type="PANTHER" id="PTHR42954:SF2">
    <property type="entry name" value="FE(2+) TRANSPORT PROTEIN A"/>
    <property type="match status" value="1"/>
</dbReference>
<dbReference type="Gene3D" id="2.30.30.90">
    <property type="match status" value="1"/>
</dbReference>
<protein>
    <recommendedName>
        <fullName evidence="2">Ferrous iron transporter FeoA-like domain-containing protein</fullName>
    </recommendedName>
</protein>
<dbReference type="AlphaFoldDB" id="A0A6S6TDG1"/>
<dbReference type="InterPro" id="IPR052713">
    <property type="entry name" value="FeoA"/>
</dbReference>
<reference evidence="3" key="1">
    <citation type="submission" date="2020-01" db="EMBL/GenBank/DDBJ databases">
        <authorList>
            <person name="Meier V. D."/>
            <person name="Meier V D."/>
        </authorList>
    </citation>
    <scope>NUCLEOTIDE SEQUENCE</scope>
    <source>
        <strain evidence="3">HLG_WM_MAG_02</strain>
    </source>
</reference>
<feature type="domain" description="Ferrous iron transporter FeoA-like" evidence="2">
    <location>
        <begin position="1"/>
        <end position="73"/>
    </location>
</feature>
<proteinExistence type="predicted"/>
<keyword evidence="1" id="KW-0408">Iron</keyword>